<protein>
    <submittedName>
        <fullName evidence="4">T9SS type A sorting domain-containing protein</fullName>
    </submittedName>
</protein>
<feature type="domain" description="Secretion system C-terminal sorting" evidence="2">
    <location>
        <begin position="293"/>
        <end position="364"/>
    </location>
</feature>
<organism evidence="4 5">
    <name type="scientific">Chitinophaga nivalis</name>
    <dbReference type="NCBI Taxonomy" id="2991709"/>
    <lineage>
        <taxon>Bacteria</taxon>
        <taxon>Pseudomonadati</taxon>
        <taxon>Bacteroidota</taxon>
        <taxon>Chitinophagia</taxon>
        <taxon>Chitinophagales</taxon>
        <taxon>Chitinophagaceae</taxon>
        <taxon>Chitinophaga</taxon>
    </lineage>
</organism>
<dbReference type="EMBL" id="JAPDNS010000001">
    <property type="protein sequence ID" value="MCW3483684.1"/>
    <property type="molecule type" value="Genomic_DNA"/>
</dbReference>
<reference evidence="4 5" key="1">
    <citation type="submission" date="2022-10" db="EMBL/GenBank/DDBJ databases">
        <title>Chitinophaga nivalis PC15 sp. nov., isolated from Pyeongchang county, South Korea.</title>
        <authorList>
            <person name="Trinh H.N."/>
        </authorList>
    </citation>
    <scope>NUCLEOTIDE SEQUENCE [LARGE SCALE GENOMIC DNA]</scope>
    <source>
        <strain evidence="4 5">PC14</strain>
    </source>
</reference>
<evidence type="ECO:0000313" key="5">
    <source>
        <dbReference type="Proteomes" id="UP001207742"/>
    </source>
</evidence>
<dbReference type="InterPro" id="IPR044023">
    <property type="entry name" value="Ig_7"/>
</dbReference>
<feature type="signal peptide" evidence="1">
    <location>
        <begin position="1"/>
        <end position="32"/>
    </location>
</feature>
<feature type="domain" description="Ig-like" evidence="3">
    <location>
        <begin position="189"/>
        <end position="262"/>
    </location>
</feature>
<name>A0ABT3IIW3_9BACT</name>
<sequence length="366" mass="38646">MKISTYPLTVAGLLCLLVTSSLLLFSSGKASAQKIYASSQANQVNGLCLICGVADPNNAVGSNENDYSTFNISLGLPGVSVEQTLIFPSASTGSCDSLFVGIGSGNALLSVSLFGGVTVQTWNGNTPNNDLRVLSADIVRLLNNNTRAEIHLKPGVAFDRVKLTLNSGLLGLLQNFRLYYASKRTITPPPTPVITPAASGIYRGESVTLSVSPITGTSIFWYSSRTGVNAIALGNSYVATPDSSTTYAALALRDGCPSPLGFATVIVAQHRPAAPNASSLSTEDIAGKQTLQVFPNPTTGLLQINGEKNLSGGIITLIDLQGKTLFRQPLRSNTIQLPTSIPEGTYLLQVYTTDHRRLATKIVINR</sequence>
<proteinExistence type="predicted"/>
<evidence type="ECO:0000259" key="2">
    <source>
        <dbReference type="Pfam" id="PF18962"/>
    </source>
</evidence>
<feature type="chain" id="PRO_5045092468" evidence="1">
    <location>
        <begin position="33"/>
        <end position="366"/>
    </location>
</feature>
<dbReference type="Proteomes" id="UP001207742">
    <property type="component" value="Unassembled WGS sequence"/>
</dbReference>
<gene>
    <name evidence="4" type="ORF">OL497_07250</name>
</gene>
<comment type="caution">
    <text evidence="4">The sequence shown here is derived from an EMBL/GenBank/DDBJ whole genome shotgun (WGS) entry which is preliminary data.</text>
</comment>
<keyword evidence="5" id="KW-1185">Reference proteome</keyword>
<dbReference type="RefSeq" id="WP_264729204.1">
    <property type="nucleotide sequence ID" value="NZ_JAPDNR010000001.1"/>
</dbReference>
<dbReference type="NCBIfam" id="TIGR04183">
    <property type="entry name" value="Por_Secre_tail"/>
    <property type="match status" value="1"/>
</dbReference>
<evidence type="ECO:0000256" key="1">
    <source>
        <dbReference type="SAM" id="SignalP"/>
    </source>
</evidence>
<accession>A0ABT3IIW3</accession>
<dbReference type="InterPro" id="IPR026444">
    <property type="entry name" value="Secre_tail"/>
</dbReference>
<dbReference type="Pfam" id="PF18962">
    <property type="entry name" value="Por_Secre_tail"/>
    <property type="match status" value="1"/>
</dbReference>
<evidence type="ECO:0000313" key="4">
    <source>
        <dbReference type="EMBL" id="MCW3483684.1"/>
    </source>
</evidence>
<evidence type="ECO:0000259" key="3">
    <source>
        <dbReference type="Pfam" id="PF19081"/>
    </source>
</evidence>
<keyword evidence="1" id="KW-0732">Signal</keyword>
<dbReference type="Pfam" id="PF19081">
    <property type="entry name" value="Ig_7"/>
    <property type="match status" value="1"/>
</dbReference>